<feature type="transmembrane region" description="Helical" evidence="5">
    <location>
        <begin position="244"/>
        <end position="266"/>
    </location>
</feature>
<evidence type="ECO:0000256" key="3">
    <source>
        <dbReference type="ARBA" id="ARBA00022989"/>
    </source>
</evidence>
<dbReference type="PIRSF" id="PIRSF006648">
    <property type="entry name" value="DrrB"/>
    <property type="match status" value="1"/>
</dbReference>
<organism evidence="6 7">
    <name type="scientific">Thauera chlorobenzoica</name>
    <dbReference type="NCBI Taxonomy" id="96773"/>
    <lineage>
        <taxon>Bacteria</taxon>
        <taxon>Pseudomonadati</taxon>
        <taxon>Pseudomonadota</taxon>
        <taxon>Betaproteobacteria</taxon>
        <taxon>Rhodocyclales</taxon>
        <taxon>Zoogloeaceae</taxon>
        <taxon>Thauera</taxon>
    </lineage>
</organism>
<evidence type="ECO:0000256" key="2">
    <source>
        <dbReference type="ARBA" id="ARBA00022692"/>
    </source>
</evidence>
<evidence type="ECO:0000313" key="7">
    <source>
        <dbReference type="Proteomes" id="UP000185739"/>
    </source>
</evidence>
<feature type="transmembrane region" description="Helical" evidence="5">
    <location>
        <begin position="123"/>
        <end position="145"/>
    </location>
</feature>
<dbReference type="InterPro" id="IPR013525">
    <property type="entry name" value="ABC2_TM"/>
</dbReference>
<keyword evidence="7" id="KW-1185">Reference proteome</keyword>
<accession>A0A1H5UQ54</accession>
<gene>
    <name evidence="6" type="ORF">Tchl_0627</name>
</gene>
<feature type="transmembrane region" description="Helical" evidence="5">
    <location>
        <begin position="74"/>
        <end position="94"/>
    </location>
</feature>
<proteinExistence type="inferred from homology"/>
<name>A0A1H5UQ54_9RHOO</name>
<feature type="transmembrane region" description="Helical" evidence="5">
    <location>
        <begin position="193"/>
        <end position="215"/>
    </location>
</feature>
<sequence length="273" mass="29967">MPEPSSRPLAPPRIEPLVAESPLAGFRTLLYKETLRFWKVGFQTVAAPVLNALLFLLIFSHVLERHVTVYGDVAYTSFLVPGLVMMAVLQNAFANSSSSLIQSKITGNIIFVLLPPLSYREFYAAYVIASTLRGLMVGAGVLAVASPFVELPLAHPLWVLAFAVMGGVILGSFGVIAGIWADKFDQLAAFQNFLILPLTMLSGVFYSIHSLPPFWQDVSHFNPFFFMIDGFRYGFFGQSDTSPWLSLGVVCLCFVSLAALTLAMLARGYKLRS</sequence>
<keyword evidence="3 5" id="KW-1133">Transmembrane helix</keyword>
<dbReference type="PROSITE" id="PS51012">
    <property type="entry name" value="ABC_TM2"/>
    <property type="match status" value="1"/>
</dbReference>
<keyword evidence="5" id="KW-1003">Cell membrane</keyword>
<protein>
    <recommendedName>
        <fullName evidence="5">Transport permease protein</fullName>
    </recommendedName>
</protein>
<dbReference type="InterPro" id="IPR000412">
    <property type="entry name" value="ABC_2_transport"/>
</dbReference>
<keyword evidence="4 5" id="KW-0472">Membrane</keyword>
<dbReference type="EMBL" id="CP018839">
    <property type="protein sequence ID" value="APR03491.1"/>
    <property type="molecule type" value="Genomic_DNA"/>
</dbReference>
<dbReference type="PRINTS" id="PR00164">
    <property type="entry name" value="ABC2TRNSPORT"/>
</dbReference>
<comment type="similarity">
    <text evidence="5">Belongs to the ABC-2 integral membrane protein family.</text>
</comment>
<dbReference type="GO" id="GO:0140359">
    <property type="term" value="F:ABC-type transporter activity"/>
    <property type="evidence" value="ECO:0007669"/>
    <property type="project" value="InterPro"/>
</dbReference>
<evidence type="ECO:0000256" key="4">
    <source>
        <dbReference type="ARBA" id="ARBA00023136"/>
    </source>
</evidence>
<dbReference type="GO" id="GO:0043190">
    <property type="term" value="C:ATP-binding cassette (ABC) transporter complex"/>
    <property type="evidence" value="ECO:0007669"/>
    <property type="project" value="InterPro"/>
</dbReference>
<reference evidence="6 7" key="1">
    <citation type="submission" date="2016-12" db="EMBL/GenBank/DDBJ databases">
        <title>Complete genome sequence of Thauera chlorobenzoica, a Betaproteobacterium degrading haloaromatics anaerobically to CO2 and halides.</title>
        <authorList>
            <person name="Goris T."/>
            <person name="Mergelsberg M."/>
            <person name="Boll M."/>
        </authorList>
    </citation>
    <scope>NUCLEOTIDE SEQUENCE [LARGE SCALE GENOMIC DNA]</scope>
    <source>
        <strain evidence="6 7">3CB1</strain>
    </source>
</reference>
<evidence type="ECO:0000256" key="5">
    <source>
        <dbReference type="RuleBase" id="RU361157"/>
    </source>
</evidence>
<dbReference type="STRING" id="96773.Tchl_0627"/>
<dbReference type="PANTHER" id="PTHR43332">
    <property type="entry name" value="INNER MEMBRANE TRANSPORT PERMEASE YADH-RELATED"/>
    <property type="match status" value="1"/>
</dbReference>
<feature type="transmembrane region" description="Helical" evidence="5">
    <location>
        <begin position="40"/>
        <end position="62"/>
    </location>
</feature>
<feature type="transmembrane region" description="Helical" evidence="5">
    <location>
        <begin position="157"/>
        <end position="181"/>
    </location>
</feature>
<comment type="subcellular location">
    <subcellularLocation>
        <location evidence="5">Cell inner membrane</location>
        <topology evidence="5">Multi-pass membrane protein</topology>
    </subcellularLocation>
    <subcellularLocation>
        <location evidence="1">Membrane</location>
        <topology evidence="1">Multi-pass membrane protein</topology>
    </subcellularLocation>
</comment>
<evidence type="ECO:0000313" key="6">
    <source>
        <dbReference type="EMBL" id="APR03491.1"/>
    </source>
</evidence>
<dbReference type="Pfam" id="PF01061">
    <property type="entry name" value="ABC2_membrane"/>
    <property type="match status" value="1"/>
</dbReference>
<keyword evidence="5" id="KW-0813">Transport</keyword>
<keyword evidence="2 5" id="KW-0812">Transmembrane</keyword>
<dbReference type="KEGG" id="tcl:Tchl_0627"/>
<dbReference type="OrthoDB" id="9804001at2"/>
<dbReference type="AlphaFoldDB" id="A0A1H5UQ54"/>
<dbReference type="Proteomes" id="UP000185739">
    <property type="component" value="Chromosome"/>
</dbReference>
<dbReference type="InterPro" id="IPR052522">
    <property type="entry name" value="ABC-2_transport_permease"/>
</dbReference>
<dbReference type="PANTHER" id="PTHR43332:SF1">
    <property type="entry name" value="TRANSPORT PERMEASE PROTEIN"/>
    <property type="match status" value="1"/>
</dbReference>
<evidence type="ECO:0000256" key="1">
    <source>
        <dbReference type="ARBA" id="ARBA00004141"/>
    </source>
</evidence>
<dbReference type="InterPro" id="IPR047817">
    <property type="entry name" value="ABC2_TM_bact-type"/>
</dbReference>